<name>A0A5C5X894_9PLAN</name>
<evidence type="ECO:0000313" key="1">
    <source>
        <dbReference type="EMBL" id="TWT59367.1"/>
    </source>
</evidence>
<accession>A0A5C5X894</accession>
<comment type="caution">
    <text evidence="1">The sequence shown here is derived from an EMBL/GenBank/DDBJ whole genome shotgun (WGS) entry which is preliminary data.</text>
</comment>
<dbReference type="EMBL" id="SJPG01000001">
    <property type="protein sequence ID" value="TWT59367.1"/>
    <property type="molecule type" value="Genomic_DNA"/>
</dbReference>
<proteinExistence type="predicted"/>
<gene>
    <name evidence="1" type="ORF">Pan54_00680</name>
</gene>
<evidence type="ECO:0000313" key="2">
    <source>
        <dbReference type="Proteomes" id="UP000316095"/>
    </source>
</evidence>
<protein>
    <submittedName>
        <fullName evidence="1">Uncharacterized protein</fullName>
    </submittedName>
</protein>
<organism evidence="1 2">
    <name type="scientific">Rubinisphaera italica</name>
    <dbReference type="NCBI Taxonomy" id="2527969"/>
    <lineage>
        <taxon>Bacteria</taxon>
        <taxon>Pseudomonadati</taxon>
        <taxon>Planctomycetota</taxon>
        <taxon>Planctomycetia</taxon>
        <taxon>Planctomycetales</taxon>
        <taxon>Planctomycetaceae</taxon>
        <taxon>Rubinisphaera</taxon>
    </lineage>
</organism>
<dbReference type="Proteomes" id="UP000316095">
    <property type="component" value="Unassembled WGS sequence"/>
</dbReference>
<dbReference type="RefSeq" id="WP_207310002.1">
    <property type="nucleotide sequence ID" value="NZ_SJPG01000001.1"/>
</dbReference>
<reference evidence="1 2" key="1">
    <citation type="submission" date="2019-02" db="EMBL/GenBank/DDBJ databases">
        <title>Deep-cultivation of Planctomycetes and their phenomic and genomic characterization uncovers novel biology.</title>
        <authorList>
            <person name="Wiegand S."/>
            <person name="Jogler M."/>
            <person name="Boedeker C."/>
            <person name="Pinto D."/>
            <person name="Vollmers J."/>
            <person name="Rivas-Marin E."/>
            <person name="Kohn T."/>
            <person name="Peeters S.H."/>
            <person name="Heuer A."/>
            <person name="Rast P."/>
            <person name="Oberbeckmann S."/>
            <person name="Bunk B."/>
            <person name="Jeske O."/>
            <person name="Meyerdierks A."/>
            <person name="Storesund J.E."/>
            <person name="Kallscheuer N."/>
            <person name="Luecker S."/>
            <person name="Lage O.M."/>
            <person name="Pohl T."/>
            <person name="Merkel B.J."/>
            <person name="Hornburger P."/>
            <person name="Mueller R.-W."/>
            <person name="Bruemmer F."/>
            <person name="Labrenz M."/>
            <person name="Spormann A.M."/>
            <person name="Op Den Camp H."/>
            <person name="Overmann J."/>
            <person name="Amann R."/>
            <person name="Jetten M.S.M."/>
            <person name="Mascher T."/>
            <person name="Medema M.H."/>
            <person name="Devos D.P."/>
            <person name="Kaster A.-K."/>
            <person name="Ovreas L."/>
            <person name="Rohde M."/>
            <person name="Galperin M.Y."/>
            <person name="Jogler C."/>
        </authorList>
    </citation>
    <scope>NUCLEOTIDE SEQUENCE [LARGE SCALE GENOMIC DNA]</scope>
    <source>
        <strain evidence="1 2">Pan54</strain>
    </source>
</reference>
<sequence>MLKYIELKSGQNDQGPAWIARVKLSKSGRTVYFNGKALKRADGKGISANYFDLESGDEYWVSGVKKNGEDRHWAGAGIVWIEAGVVAEYLRVIGADEIDERRLKVIADLPETEVEKFRNLENTRLA</sequence>
<dbReference type="AlphaFoldDB" id="A0A5C5X894"/>
<keyword evidence="2" id="KW-1185">Reference proteome</keyword>